<gene>
    <name evidence="1" type="ORF">FGIG_06085</name>
</gene>
<dbReference type="OrthoDB" id="6284425at2759"/>
<proteinExistence type="predicted"/>
<comment type="caution">
    <text evidence="1">The sequence shown here is derived from an EMBL/GenBank/DDBJ whole genome shotgun (WGS) entry which is preliminary data.</text>
</comment>
<dbReference type="EMBL" id="SUNJ01009234">
    <property type="protein sequence ID" value="TPP60576.1"/>
    <property type="molecule type" value="Genomic_DNA"/>
</dbReference>
<organism evidence="1 2">
    <name type="scientific">Fasciola gigantica</name>
    <name type="common">Giant liver fluke</name>
    <dbReference type="NCBI Taxonomy" id="46835"/>
    <lineage>
        <taxon>Eukaryota</taxon>
        <taxon>Metazoa</taxon>
        <taxon>Spiralia</taxon>
        <taxon>Lophotrochozoa</taxon>
        <taxon>Platyhelminthes</taxon>
        <taxon>Trematoda</taxon>
        <taxon>Digenea</taxon>
        <taxon>Plagiorchiida</taxon>
        <taxon>Echinostomata</taxon>
        <taxon>Echinostomatoidea</taxon>
        <taxon>Fasciolidae</taxon>
        <taxon>Fasciola</taxon>
    </lineage>
</organism>
<name>A0A504YJN0_FASGI</name>
<dbReference type="Proteomes" id="UP000316759">
    <property type="component" value="Unassembled WGS sequence"/>
</dbReference>
<accession>A0A504YJN0</accession>
<sequence length="119" mass="13088">MLLAKTAGSVPTSLISLPVPELYHRAVECVQQLTAEMLNSSVPPILPVDNFLIELDHRLRRTARTASVPFRRPVVPNGDVTKAEVGKPQILSGPSGSSRSVYLLRRSCGFESRDEAQHR</sequence>
<protein>
    <submittedName>
        <fullName evidence="1">Uncharacterized protein</fullName>
    </submittedName>
</protein>
<evidence type="ECO:0000313" key="1">
    <source>
        <dbReference type="EMBL" id="TPP60576.1"/>
    </source>
</evidence>
<reference evidence="1 2" key="1">
    <citation type="submission" date="2019-04" db="EMBL/GenBank/DDBJ databases">
        <title>Annotation for the trematode Fasciola gigantica.</title>
        <authorList>
            <person name="Choi Y.-J."/>
        </authorList>
    </citation>
    <scope>NUCLEOTIDE SEQUENCE [LARGE SCALE GENOMIC DNA]</scope>
    <source>
        <strain evidence="1">Uganda_cow_1</strain>
    </source>
</reference>
<dbReference type="AlphaFoldDB" id="A0A504YJN0"/>
<keyword evidence="2" id="KW-1185">Reference proteome</keyword>
<evidence type="ECO:0000313" key="2">
    <source>
        <dbReference type="Proteomes" id="UP000316759"/>
    </source>
</evidence>